<dbReference type="Gene3D" id="3.30.70.1070">
    <property type="entry name" value="Sporulation related repeat"/>
    <property type="match status" value="1"/>
</dbReference>
<gene>
    <name evidence="2" type="ORF">GGR42_002007</name>
</gene>
<dbReference type="Pfam" id="PF18174">
    <property type="entry name" value="HU-CCDC81_bac_1"/>
    <property type="match status" value="1"/>
</dbReference>
<evidence type="ECO:0000313" key="2">
    <source>
        <dbReference type="EMBL" id="NJB71545.1"/>
    </source>
</evidence>
<dbReference type="InterPro" id="IPR007730">
    <property type="entry name" value="SPOR-like_dom"/>
</dbReference>
<organism evidence="2 3">
    <name type="scientific">Saonia flava</name>
    <dbReference type="NCBI Taxonomy" id="523696"/>
    <lineage>
        <taxon>Bacteria</taxon>
        <taxon>Pseudomonadati</taxon>
        <taxon>Bacteroidota</taxon>
        <taxon>Flavobacteriia</taxon>
        <taxon>Flavobacteriales</taxon>
        <taxon>Flavobacteriaceae</taxon>
        <taxon>Saonia</taxon>
    </lineage>
</organism>
<dbReference type="AlphaFoldDB" id="A0A846R0T8"/>
<dbReference type="InterPro" id="IPR041268">
    <property type="entry name" value="HU-CCDC81_bac_2"/>
</dbReference>
<sequence>MEKYIADLLYRYNCVAVPKLGAFLTQIKSAYILEHTNSFYPPSKVLSFNEQVSSNDGLLVSYMADVEKTSYEEMLIHVENSVGEWKKQLKNGERLMLPNIGDMWLNDEGKIQFQPTQLVNYLTSSYGLNSFVSAPITREVLKEEVVELEEKIPFIITPESRQEVTENHSFRPYLKYAAVVLLALSTGFTGFQFYKNNIGNQEVVRQEANEEVFRSIQEATFFNSKPLELPPLTINAKTKGTDKVAPTPSKGQKIHHIVAGAFRIETNAEKKVQELRDRGYNATYIGTNAYGLHQISYDSFTDAKEALQFLRKIKRTESSEAWMLSVK</sequence>
<dbReference type="RefSeq" id="WP_167963412.1">
    <property type="nucleotide sequence ID" value="NZ_JAATJJ010000001.1"/>
</dbReference>
<proteinExistence type="predicted"/>
<reference evidence="2 3" key="1">
    <citation type="submission" date="2020-03" db="EMBL/GenBank/DDBJ databases">
        <title>Genomic Encyclopedia of Type Strains, Phase IV (KMG-IV): sequencing the most valuable type-strain genomes for metagenomic binning, comparative biology and taxonomic classification.</title>
        <authorList>
            <person name="Goeker M."/>
        </authorList>
    </citation>
    <scope>NUCLEOTIDE SEQUENCE [LARGE SCALE GENOMIC DNA]</scope>
    <source>
        <strain evidence="2 3">DSM 29762</strain>
    </source>
</reference>
<dbReference type="Proteomes" id="UP000590442">
    <property type="component" value="Unassembled WGS sequence"/>
</dbReference>
<dbReference type="GO" id="GO:0042834">
    <property type="term" value="F:peptidoglycan binding"/>
    <property type="evidence" value="ECO:0007669"/>
    <property type="project" value="InterPro"/>
</dbReference>
<accession>A0A846R0T8</accession>
<comment type="caution">
    <text evidence="2">The sequence shown here is derived from an EMBL/GenBank/DDBJ whole genome shotgun (WGS) entry which is preliminary data.</text>
</comment>
<evidence type="ECO:0000259" key="1">
    <source>
        <dbReference type="PROSITE" id="PS51724"/>
    </source>
</evidence>
<protein>
    <recommendedName>
        <fullName evidence="1">SPOR domain-containing protein</fullName>
    </recommendedName>
</protein>
<evidence type="ECO:0000313" key="3">
    <source>
        <dbReference type="Proteomes" id="UP000590442"/>
    </source>
</evidence>
<dbReference type="PROSITE" id="PS51724">
    <property type="entry name" value="SPOR"/>
    <property type="match status" value="1"/>
</dbReference>
<feature type="domain" description="SPOR" evidence="1">
    <location>
        <begin position="249"/>
        <end position="326"/>
    </location>
</feature>
<dbReference type="SUPFAM" id="SSF110997">
    <property type="entry name" value="Sporulation related repeat"/>
    <property type="match status" value="1"/>
</dbReference>
<name>A0A846R0T8_9FLAO</name>
<dbReference type="InterPro" id="IPR040495">
    <property type="entry name" value="HU-CCDC81_bac_1"/>
</dbReference>
<dbReference type="Pfam" id="PF05036">
    <property type="entry name" value="SPOR"/>
    <property type="match status" value="1"/>
</dbReference>
<keyword evidence="3" id="KW-1185">Reference proteome</keyword>
<dbReference type="InterPro" id="IPR036680">
    <property type="entry name" value="SPOR-like_sf"/>
</dbReference>
<dbReference type="EMBL" id="JAATJJ010000001">
    <property type="protein sequence ID" value="NJB71545.1"/>
    <property type="molecule type" value="Genomic_DNA"/>
</dbReference>
<dbReference type="Pfam" id="PF18175">
    <property type="entry name" value="HU-CCDC81_bac_2"/>
    <property type="match status" value="1"/>
</dbReference>